<dbReference type="PANTHER" id="PTHR10791">
    <property type="entry name" value="RAG1-ACTIVATING PROTEIN 1"/>
    <property type="match status" value="1"/>
</dbReference>
<dbReference type="GO" id="GO:0051119">
    <property type="term" value="F:sugar transmembrane transporter activity"/>
    <property type="evidence" value="ECO:0007669"/>
    <property type="project" value="InterPro"/>
</dbReference>
<feature type="compositionally biased region" description="Polar residues" evidence="10">
    <location>
        <begin position="29"/>
        <end position="47"/>
    </location>
</feature>
<proteinExistence type="inferred from homology"/>
<dbReference type="FunFam" id="1.20.1280.290:FF:000002">
    <property type="entry name" value="Bidirectional sugar transporter SWEET"/>
    <property type="match status" value="1"/>
</dbReference>
<evidence type="ECO:0000256" key="9">
    <source>
        <dbReference type="ARBA" id="ARBA00023136"/>
    </source>
</evidence>
<evidence type="ECO:0000256" key="3">
    <source>
        <dbReference type="ARBA" id="ARBA00010502"/>
    </source>
</evidence>
<feature type="region of interest" description="Disordered" evidence="10">
    <location>
        <begin position="1"/>
        <end position="51"/>
    </location>
</feature>
<evidence type="ECO:0000256" key="2">
    <source>
        <dbReference type="ARBA" id="ARBA00007809"/>
    </source>
</evidence>
<dbReference type="Pfam" id="PF03083">
    <property type="entry name" value="MtN3_slv"/>
    <property type="match status" value="2"/>
</dbReference>
<dbReference type="Gene3D" id="1.20.1280.290">
    <property type="match status" value="2"/>
</dbReference>
<keyword evidence="9 11" id="KW-0472">Membrane</keyword>
<evidence type="ECO:0000256" key="4">
    <source>
        <dbReference type="ARBA" id="ARBA00022448"/>
    </source>
</evidence>
<comment type="similarity">
    <text evidence="3">Belongs to the DRM1/ARP family.</text>
</comment>
<protein>
    <submittedName>
        <fullName evidence="12">OLC1v1001921C1</fullName>
    </submittedName>
</protein>
<gene>
    <name evidence="12" type="ORF">OLC1_LOCUS12608</name>
</gene>
<comment type="subcellular location">
    <subcellularLocation>
        <location evidence="1">Endomembrane system</location>
        <topology evidence="1">Multi-pass membrane protein</topology>
    </subcellularLocation>
</comment>
<dbReference type="GO" id="GO:0016020">
    <property type="term" value="C:membrane"/>
    <property type="evidence" value="ECO:0007669"/>
    <property type="project" value="InterPro"/>
</dbReference>
<keyword evidence="13" id="KW-1185">Reference proteome</keyword>
<name>A0AAV1D8Q2_OLDCO</name>
<keyword evidence="7" id="KW-0677">Repeat</keyword>
<feature type="compositionally biased region" description="Basic and acidic residues" evidence="10">
    <location>
        <begin position="385"/>
        <end position="396"/>
    </location>
</feature>
<evidence type="ECO:0000256" key="5">
    <source>
        <dbReference type="ARBA" id="ARBA00022597"/>
    </source>
</evidence>
<organism evidence="12 13">
    <name type="scientific">Oldenlandia corymbosa var. corymbosa</name>
    <dbReference type="NCBI Taxonomy" id="529605"/>
    <lineage>
        <taxon>Eukaryota</taxon>
        <taxon>Viridiplantae</taxon>
        <taxon>Streptophyta</taxon>
        <taxon>Embryophyta</taxon>
        <taxon>Tracheophyta</taxon>
        <taxon>Spermatophyta</taxon>
        <taxon>Magnoliopsida</taxon>
        <taxon>eudicotyledons</taxon>
        <taxon>Gunneridae</taxon>
        <taxon>Pentapetalae</taxon>
        <taxon>asterids</taxon>
        <taxon>lamiids</taxon>
        <taxon>Gentianales</taxon>
        <taxon>Rubiaceae</taxon>
        <taxon>Rubioideae</taxon>
        <taxon>Spermacoceae</taxon>
        <taxon>Hedyotis-Oldenlandia complex</taxon>
        <taxon>Oldenlandia</taxon>
    </lineage>
</organism>
<reference evidence="12" key="1">
    <citation type="submission" date="2023-03" db="EMBL/GenBank/DDBJ databases">
        <authorList>
            <person name="Julca I."/>
        </authorList>
    </citation>
    <scope>NUCLEOTIDE SEQUENCE</scope>
</reference>
<feature type="compositionally biased region" description="Low complexity" evidence="10">
    <location>
        <begin position="81"/>
        <end position="90"/>
    </location>
</feature>
<dbReference type="EMBL" id="OX459121">
    <property type="protein sequence ID" value="CAI9103440.1"/>
    <property type="molecule type" value="Genomic_DNA"/>
</dbReference>
<dbReference type="InterPro" id="IPR004316">
    <property type="entry name" value="SWEET_rpt"/>
</dbReference>
<keyword evidence="5" id="KW-0762">Sugar transport</keyword>
<feature type="transmembrane region" description="Helical" evidence="11">
    <location>
        <begin position="266"/>
        <end position="288"/>
    </location>
</feature>
<accession>A0AAV1D8Q2</accession>
<feature type="transmembrane region" description="Helical" evidence="11">
    <location>
        <begin position="207"/>
        <end position="227"/>
    </location>
</feature>
<evidence type="ECO:0000313" key="13">
    <source>
        <dbReference type="Proteomes" id="UP001161247"/>
    </source>
</evidence>
<keyword evidence="4" id="KW-0813">Transport</keyword>
<feature type="transmembrane region" description="Helical" evidence="11">
    <location>
        <begin position="149"/>
        <end position="167"/>
    </location>
</feature>
<evidence type="ECO:0000256" key="11">
    <source>
        <dbReference type="SAM" id="Phobius"/>
    </source>
</evidence>
<feature type="compositionally biased region" description="Polar residues" evidence="10">
    <location>
        <begin position="365"/>
        <end position="380"/>
    </location>
</feature>
<dbReference type="PANTHER" id="PTHR10791:SF142">
    <property type="entry name" value="BIDIRECTIONAL SUGAR TRANSPORTER SWEET16"/>
    <property type="match status" value="1"/>
</dbReference>
<feature type="transmembrane region" description="Helical" evidence="11">
    <location>
        <begin position="233"/>
        <end position="254"/>
    </location>
</feature>
<dbReference type="GO" id="GO:0051260">
    <property type="term" value="P:protein homooligomerization"/>
    <property type="evidence" value="ECO:0007669"/>
    <property type="project" value="UniProtKB-ARBA"/>
</dbReference>
<evidence type="ECO:0000256" key="10">
    <source>
        <dbReference type="SAM" id="MobiDB-lite"/>
    </source>
</evidence>
<dbReference type="GO" id="GO:0012505">
    <property type="term" value="C:endomembrane system"/>
    <property type="evidence" value="ECO:0007669"/>
    <property type="project" value="UniProtKB-SubCell"/>
</dbReference>
<evidence type="ECO:0000256" key="8">
    <source>
        <dbReference type="ARBA" id="ARBA00022989"/>
    </source>
</evidence>
<dbReference type="FunFam" id="1.20.1280.290:FF:000001">
    <property type="entry name" value="Bidirectional sugar transporter SWEET"/>
    <property type="match status" value="1"/>
</dbReference>
<dbReference type="InterPro" id="IPR047664">
    <property type="entry name" value="SWEET"/>
</dbReference>
<evidence type="ECO:0000313" key="12">
    <source>
        <dbReference type="EMBL" id="CAI9103440.1"/>
    </source>
</evidence>
<keyword evidence="8 11" id="KW-1133">Transmembrane helix</keyword>
<dbReference type="Pfam" id="PF05564">
    <property type="entry name" value="Auxin_repressed"/>
    <property type="match status" value="1"/>
</dbReference>
<dbReference type="InterPro" id="IPR008406">
    <property type="entry name" value="DRM/ARP"/>
</dbReference>
<keyword evidence="6 11" id="KW-0812">Transmembrane</keyword>
<sequence>MSLLDKLWDDTVAGPQPDSGLGKLRKHSTFNSRSITGKESGVGSTRSFGDGAPDDAVKVTRSIMIMKPPQLDVKDSPPASPAGSTTPTLGSTPPVSPFAVKLMLMADMASLSVILGIIGNVISILMFLAPVKTFKRIIKKKSTEDYKGIPYITTLLSTSLWSFYGLLKPGGLLVVTVNGTGCILHIVYVVLFIVYAPKDVKVQSMKLVGLVDIGFLGVVVAVTLLALHGGTRLTLVGLLCAALTVGMYASPLSAMRTVIKTKSVEYMPFFLSFFQFLNGGIWAAYAVIVKDIYLGVPNGIGFALGSAQILLYVIYKNKSPFKSKESMEEEGSAHLVKDRIHDEKELKNRGLSKGRSLPKPGVDRQYSQEIVRTSSLTPGGNNRVGDLELGVKENAV</sequence>
<feature type="region of interest" description="Disordered" evidence="10">
    <location>
        <begin position="346"/>
        <end position="396"/>
    </location>
</feature>
<dbReference type="Proteomes" id="UP001161247">
    <property type="component" value="Chromosome 4"/>
</dbReference>
<dbReference type="AlphaFoldDB" id="A0AAV1D8Q2"/>
<feature type="transmembrane region" description="Helical" evidence="11">
    <location>
        <begin position="108"/>
        <end position="128"/>
    </location>
</feature>
<evidence type="ECO:0000256" key="6">
    <source>
        <dbReference type="ARBA" id="ARBA00022692"/>
    </source>
</evidence>
<comment type="similarity">
    <text evidence="2">Belongs to the SWEET sugar transporter family.</text>
</comment>
<feature type="region of interest" description="Disordered" evidence="10">
    <location>
        <begin position="70"/>
        <end position="90"/>
    </location>
</feature>
<evidence type="ECO:0000256" key="7">
    <source>
        <dbReference type="ARBA" id="ARBA00022737"/>
    </source>
</evidence>
<feature type="transmembrane region" description="Helical" evidence="11">
    <location>
        <begin position="173"/>
        <end position="195"/>
    </location>
</feature>
<feature type="transmembrane region" description="Helical" evidence="11">
    <location>
        <begin position="294"/>
        <end position="315"/>
    </location>
</feature>
<evidence type="ECO:0000256" key="1">
    <source>
        <dbReference type="ARBA" id="ARBA00004127"/>
    </source>
</evidence>